<feature type="region of interest" description="Disordered" evidence="1">
    <location>
        <begin position="1"/>
        <end position="22"/>
    </location>
</feature>
<gene>
    <name evidence="2" type="ORF">LIER_11478</name>
</gene>
<keyword evidence="3" id="KW-1185">Reference proteome</keyword>
<dbReference type="PANTHER" id="PTHR35133:SF1">
    <property type="entry name" value="PROTEIN EFFECTOR OF TRANSCRIPTION 2-RELATED"/>
    <property type="match status" value="1"/>
</dbReference>
<accession>A0AAV3PN47</accession>
<dbReference type="GO" id="GO:0006355">
    <property type="term" value="P:regulation of DNA-templated transcription"/>
    <property type="evidence" value="ECO:0007669"/>
    <property type="project" value="InterPro"/>
</dbReference>
<dbReference type="AlphaFoldDB" id="A0AAV3PN47"/>
<dbReference type="EMBL" id="BAABME010002127">
    <property type="protein sequence ID" value="GAA0153172.1"/>
    <property type="molecule type" value="Genomic_DNA"/>
</dbReference>
<dbReference type="Pfam" id="PF19239">
    <property type="entry name" value="GIY_YIG_domain"/>
    <property type="match status" value="1"/>
</dbReference>
<evidence type="ECO:0000313" key="3">
    <source>
        <dbReference type="Proteomes" id="UP001454036"/>
    </source>
</evidence>
<sequence length="477" mass="54083">MGSDENKAASSSSSSTRLKREECKRTKHDSAFSLWKILVGPSDWDEHVLGKEGVERYRTQNLPNRTSCPGVYELGVAISHSWSARRARRLDSDFIVPVYLGQADNVRNRLQQYGREGSHLEKVPVSITVTECNYELVAEKGPGLFRDIFSRGLPIAYRWAPMQNKRLAEETEAQLLKKFDYAWNKDINGQRRHRDILKKLDSLSKASQLNQILKKLQFFPQKKLGIKIKACERVAPESGRSIVDGLETKGIFSRVFKFGRSRPRSVSLNFGIDDDTAGVCGVALGHGLICNKPPVEGRKRCIDHKGMKVNGFKKKYPEDSQAMYIRTSIDDIKNELQSGGSQETRSACILNNDLSRICGYILESDSPCTETPVKGNKRCLQHKGKRIQKSAPKSVMKAKTSYLDPPVHNYDDRDCKFPDKFFREQNQPFPNTENNGNDYKMICGVYLEDGTSCSMNPVRGRKRCEEHKGMRIKATNF</sequence>
<dbReference type="PANTHER" id="PTHR35133">
    <property type="entry name" value="PROTEIN EFFECTOR OF TRANSCRIPTION 2-RELATED"/>
    <property type="match status" value="1"/>
</dbReference>
<name>A0AAV3PN47_LITER</name>
<dbReference type="InterPro" id="IPR038909">
    <property type="entry name" value="Effector_transcript"/>
</dbReference>
<organism evidence="2 3">
    <name type="scientific">Lithospermum erythrorhizon</name>
    <name type="common">Purple gromwell</name>
    <name type="synonym">Lithospermum officinale var. erythrorhizon</name>
    <dbReference type="NCBI Taxonomy" id="34254"/>
    <lineage>
        <taxon>Eukaryota</taxon>
        <taxon>Viridiplantae</taxon>
        <taxon>Streptophyta</taxon>
        <taxon>Embryophyta</taxon>
        <taxon>Tracheophyta</taxon>
        <taxon>Spermatophyta</taxon>
        <taxon>Magnoliopsida</taxon>
        <taxon>eudicotyledons</taxon>
        <taxon>Gunneridae</taxon>
        <taxon>Pentapetalae</taxon>
        <taxon>asterids</taxon>
        <taxon>lamiids</taxon>
        <taxon>Boraginales</taxon>
        <taxon>Boraginaceae</taxon>
        <taxon>Boraginoideae</taxon>
        <taxon>Lithospermeae</taxon>
        <taxon>Lithospermum</taxon>
    </lineage>
</organism>
<protein>
    <recommendedName>
        <fullName evidence="4">Protein EFFECTOR OF TRANSCRIPTION 2-like</fullName>
    </recommendedName>
</protein>
<dbReference type="Proteomes" id="UP001454036">
    <property type="component" value="Unassembled WGS sequence"/>
</dbReference>
<dbReference type="GO" id="GO:0003677">
    <property type="term" value="F:DNA binding"/>
    <property type="evidence" value="ECO:0007669"/>
    <property type="project" value="InterPro"/>
</dbReference>
<comment type="caution">
    <text evidence="2">The sequence shown here is derived from an EMBL/GenBank/DDBJ whole genome shotgun (WGS) entry which is preliminary data.</text>
</comment>
<evidence type="ECO:0008006" key="4">
    <source>
        <dbReference type="Google" id="ProtNLM"/>
    </source>
</evidence>
<evidence type="ECO:0000313" key="2">
    <source>
        <dbReference type="EMBL" id="GAA0153172.1"/>
    </source>
</evidence>
<proteinExistence type="predicted"/>
<reference evidence="2 3" key="1">
    <citation type="submission" date="2024-01" db="EMBL/GenBank/DDBJ databases">
        <title>The complete chloroplast genome sequence of Lithospermum erythrorhizon: insights into the phylogenetic relationship among Boraginaceae species and the maternal lineages of purple gromwells.</title>
        <authorList>
            <person name="Okada T."/>
            <person name="Watanabe K."/>
        </authorList>
    </citation>
    <scope>NUCLEOTIDE SEQUENCE [LARGE SCALE GENOMIC DNA]</scope>
</reference>
<evidence type="ECO:0000256" key="1">
    <source>
        <dbReference type="SAM" id="MobiDB-lite"/>
    </source>
</evidence>